<dbReference type="RefSeq" id="WP_122098564.1">
    <property type="nucleotide sequence ID" value="NZ_JAMOHS010000005.1"/>
</dbReference>
<feature type="domain" description="Aminoglycoside phosphotransferase" evidence="1">
    <location>
        <begin position="97"/>
        <end position="249"/>
    </location>
</feature>
<organism evidence="2 3">
    <name type="scientific">Pseudomonas songnenensis</name>
    <dbReference type="NCBI Taxonomy" id="1176259"/>
    <lineage>
        <taxon>Bacteria</taxon>
        <taxon>Pseudomonadati</taxon>
        <taxon>Pseudomonadota</taxon>
        <taxon>Gammaproteobacteria</taxon>
        <taxon>Pseudomonadales</taxon>
        <taxon>Pseudomonadaceae</taxon>
        <taxon>Pseudomonas</taxon>
    </lineage>
</organism>
<sequence>MSLLISYIRKGLILLSSCYYQTVAPRFSDREVYKIVRCVGRAKRVALRVESVNQLEQVYSYCSQRKFWNVELATDQGAVISVFVKADRISLKRYLIARRISGLGLPVPEYYGSFVSLGCRYGVWSYQHGVCLKSYKDFSDQQLVSVAAALARCNIVAAAAFSTGGIPIGALWGGKICSDLNVVHPQVARRAGLVSFYCQYESLMLSVLNVGENKFVNHNDCKPANVILLDAGGVVITDWDSASIGPLGASLRCFAVLDERRRRLVAESYVSELAKLGVAFDCDSALKVMCIQQVLWALSTGLQLKAPERICQGLDLFGRLFSFENGLTLEGVGKVL</sequence>
<accession>A0ABX9UY14</accession>
<protein>
    <recommendedName>
        <fullName evidence="1">Aminoglycoside phosphotransferase domain-containing protein</fullName>
    </recommendedName>
</protein>
<dbReference type="SUPFAM" id="SSF56112">
    <property type="entry name" value="Protein kinase-like (PK-like)"/>
    <property type="match status" value="1"/>
</dbReference>
<dbReference type="Pfam" id="PF01636">
    <property type="entry name" value="APH"/>
    <property type="match status" value="1"/>
</dbReference>
<evidence type="ECO:0000313" key="3">
    <source>
        <dbReference type="Proteomes" id="UP000279228"/>
    </source>
</evidence>
<evidence type="ECO:0000259" key="1">
    <source>
        <dbReference type="Pfam" id="PF01636"/>
    </source>
</evidence>
<gene>
    <name evidence="2" type="ORF">EA798_07750</name>
</gene>
<keyword evidence="3" id="KW-1185">Reference proteome</keyword>
<name>A0ABX9UY14_9PSED</name>
<dbReference type="Proteomes" id="UP000279228">
    <property type="component" value="Unassembled WGS sequence"/>
</dbReference>
<dbReference type="EMBL" id="RFFN01000002">
    <property type="protein sequence ID" value="RMH98289.1"/>
    <property type="molecule type" value="Genomic_DNA"/>
</dbReference>
<reference evidence="2 3" key="1">
    <citation type="submission" date="2018-10" db="EMBL/GenBank/DDBJ databases">
        <title>Pseudomonas songnenensis NEAU-ST5-5(T) genome.</title>
        <authorList>
            <person name="Pengp J."/>
            <person name="Liu Z.-P."/>
        </authorList>
    </citation>
    <scope>NUCLEOTIDE SEQUENCE [LARGE SCALE GENOMIC DNA]</scope>
    <source>
        <strain evidence="2 3">NEAU-ST5-5</strain>
    </source>
</reference>
<comment type="caution">
    <text evidence="2">The sequence shown here is derived from an EMBL/GenBank/DDBJ whole genome shotgun (WGS) entry which is preliminary data.</text>
</comment>
<proteinExistence type="predicted"/>
<evidence type="ECO:0000313" key="2">
    <source>
        <dbReference type="EMBL" id="RMH98289.1"/>
    </source>
</evidence>
<dbReference type="InterPro" id="IPR011009">
    <property type="entry name" value="Kinase-like_dom_sf"/>
</dbReference>
<dbReference type="InterPro" id="IPR002575">
    <property type="entry name" value="Aminoglycoside_PTrfase"/>
</dbReference>